<evidence type="ECO:0000256" key="1">
    <source>
        <dbReference type="SAM" id="MobiDB-lite"/>
    </source>
</evidence>
<feature type="compositionally biased region" description="Basic and acidic residues" evidence="1">
    <location>
        <begin position="41"/>
        <end position="51"/>
    </location>
</feature>
<dbReference type="AlphaFoldDB" id="A0A0F9H1R4"/>
<sequence>MTEKEMTDEELEDELDKAFKANESKRDNCGTPMPSNQEVGLQRDKVKLKDQ</sequence>
<gene>
    <name evidence="2" type="ORF">LCGC14_1758790</name>
</gene>
<evidence type="ECO:0000313" key="2">
    <source>
        <dbReference type="EMBL" id="KKM04974.1"/>
    </source>
</evidence>
<protein>
    <submittedName>
        <fullName evidence="2">Uncharacterized protein</fullName>
    </submittedName>
</protein>
<comment type="caution">
    <text evidence="2">The sequence shown here is derived from an EMBL/GenBank/DDBJ whole genome shotgun (WGS) entry which is preliminary data.</text>
</comment>
<name>A0A0F9H1R4_9ZZZZ</name>
<proteinExistence type="predicted"/>
<dbReference type="EMBL" id="LAZR01016332">
    <property type="protein sequence ID" value="KKM04974.1"/>
    <property type="molecule type" value="Genomic_DNA"/>
</dbReference>
<accession>A0A0F9H1R4</accession>
<feature type="region of interest" description="Disordered" evidence="1">
    <location>
        <begin position="21"/>
        <end position="51"/>
    </location>
</feature>
<organism evidence="2">
    <name type="scientific">marine sediment metagenome</name>
    <dbReference type="NCBI Taxonomy" id="412755"/>
    <lineage>
        <taxon>unclassified sequences</taxon>
        <taxon>metagenomes</taxon>
        <taxon>ecological metagenomes</taxon>
    </lineage>
</organism>
<reference evidence="2" key="1">
    <citation type="journal article" date="2015" name="Nature">
        <title>Complex archaea that bridge the gap between prokaryotes and eukaryotes.</title>
        <authorList>
            <person name="Spang A."/>
            <person name="Saw J.H."/>
            <person name="Jorgensen S.L."/>
            <person name="Zaremba-Niedzwiedzka K."/>
            <person name="Martijn J."/>
            <person name="Lind A.E."/>
            <person name="van Eijk R."/>
            <person name="Schleper C."/>
            <person name="Guy L."/>
            <person name="Ettema T.J."/>
        </authorList>
    </citation>
    <scope>NUCLEOTIDE SEQUENCE</scope>
</reference>